<dbReference type="Gene3D" id="2.30.30.40">
    <property type="entry name" value="SH3 Domains"/>
    <property type="match status" value="1"/>
</dbReference>
<dbReference type="PIRSF" id="PIRSF002867">
    <property type="entry name" value="CheV"/>
    <property type="match status" value="1"/>
</dbReference>
<proteinExistence type="predicted"/>
<evidence type="ECO:0000259" key="3">
    <source>
        <dbReference type="PROSITE" id="PS50851"/>
    </source>
</evidence>
<dbReference type="PROSITE" id="PS50851">
    <property type="entry name" value="CHEW"/>
    <property type="match status" value="1"/>
</dbReference>
<feature type="modified residue" description="4-aspartylphosphate" evidence="1">
    <location>
        <position position="241"/>
    </location>
</feature>
<dbReference type="SUPFAM" id="SSF50341">
    <property type="entry name" value="CheW-like"/>
    <property type="match status" value="1"/>
</dbReference>
<dbReference type="Proteomes" id="UP000290287">
    <property type="component" value="Unassembled WGS sequence"/>
</dbReference>
<comment type="caution">
    <text evidence="4">The sequence shown here is derived from an EMBL/GenBank/DDBJ whole genome shotgun (WGS) entry which is preliminary data.</text>
</comment>
<evidence type="ECO:0000313" key="5">
    <source>
        <dbReference type="Proteomes" id="UP000290287"/>
    </source>
</evidence>
<keyword evidence="1" id="KW-0597">Phosphoprotein</keyword>
<dbReference type="GO" id="GO:0000160">
    <property type="term" value="P:phosphorelay signal transduction system"/>
    <property type="evidence" value="ECO:0007669"/>
    <property type="project" value="InterPro"/>
</dbReference>
<dbReference type="Pfam" id="PF01584">
    <property type="entry name" value="CheW"/>
    <property type="match status" value="1"/>
</dbReference>
<dbReference type="OrthoDB" id="9806105at2"/>
<dbReference type="AlphaFoldDB" id="A0A4Q0YQQ6"/>
<dbReference type="PROSITE" id="PS50110">
    <property type="entry name" value="RESPONSE_REGULATORY"/>
    <property type="match status" value="1"/>
</dbReference>
<dbReference type="InterPro" id="IPR024181">
    <property type="entry name" value="Chemotax_regulator_CheV"/>
</dbReference>
<dbReference type="Pfam" id="PF00072">
    <property type="entry name" value="Response_reg"/>
    <property type="match status" value="1"/>
</dbReference>
<dbReference type="PANTHER" id="PTHR47233">
    <property type="entry name" value="CHEMOTAXIS PROTEIN CHEV"/>
    <property type="match status" value="1"/>
</dbReference>
<evidence type="ECO:0000259" key="2">
    <source>
        <dbReference type="PROSITE" id="PS50110"/>
    </source>
</evidence>
<dbReference type="CDD" id="cd19924">
    <property type="entry name" value="REC_CheV-like"/>
    <property type="match status" value="1"/>
</dbReference>
<organism evidence="4 5">
    <name type="scientific">Veronia nyctiphanis</name>
    <dbReference type="NCBI Taxonomy" id="1278244"/>
    <lineage>
        <taxon>Bacteria</taxon>
        <taxon>Pseudomonadati</taxon>
        <taxon>Pseudomonadota</taxon>
        <taxon>Gammaproteobacteria</taxon>
        <taxon>Vibrionales</taxon>
        <taxon>Vibrionaceae</taxon>
        <taxon>Veronia</taxon>
    </lineage>
</organism>
<dbReference type="SUPFAM" id="SSF52172">
    <property type="entry name" value="CheY-like"/>
    <property type="match status" value="1"/>
</dbReference>
<dbReference type="SMART" id="SM00260">
    <property type="entry name" value="CheW"/>
    <property type="match status" value="1"/>
</dbReference>
<protein>
    <submittedName>
        <fullName evidence="4">Chemotaxis protein CheW</fullName>
    </submittedName>
</protein>
<dbReference type="GO" id="GO:0006935">
    <property type="term" value="P:chemotaxis"/>
    <property type="evidence" value="ECO:0007669"/>
    <property type="project" value="InterPro"/>
</dbReference>
<dbReference type="RefSeq" id="WP_129122531.1">
    <property type="nucleotide sequence ID" value="NZ_PEIB01000014.1"/>
</dbReference>
<accession>A0A4Q0YQQ6</accession>
<dbReference type="InterPro" id="IPR001789">
    <property type="entry name" value="Sig_transdc_resp-reg_receiver"/>
</dbReference>
<dbReference type="InterPro" id="IPR002545">
    <property type="entry name" value="CheW-lke_dom"/>
</dbReference>
<dbReference type="InterPro" id="IPR036061">
    <property type="entry name" value="CheW-like_dom_sf"/>
</dbReference>
<evidence type="ECO:0000256" key="1">
    <source>
        <dbReference type="PROSITE-ProRule" id="PRU00169"/>
    </source>
</evidence>
<dbReference type="InterPro" id="IPR011006">
    <property type="entry name" value="CheY-like_superfamily"/>
</dbReference>
<dbReference type="Gene3D" id="3.40.50.2300">
    <property type="match status" value="1"/>
</dbReference>
<dbReference type="PANTHER" id="PTHR47233:SF3">
    <property type="entry name" value="CHEMOTAXIS PROTEIN CHEV"/>
    <property type="match status" value="1"/>
</dbReference>
<gene>
    <name evidence="4" type="ORF">CS022_12445</name>
</gene>
<name>A0A4Q0YQQ6_9GAMM</name>
<dbReference type="EMBL" id="PEIB01000014">
    <property type="protein sequence ID" value="RXJ72893.1"/>
    <property type="molecule type" value="Genomic_DNA"/>
</dbReference>
<dbReference type="Gene3D" id="2.40.50.180">
    <property type="entry name" value="CheA-289, Domain 4"/>
    <property type="match status" value="1"/>
</dbReference>
<reference evidence="4 5" key="1">
    <citation type="submission" date="2017-10" db="EMBL/GenBank/DDBJ databases">
        <title>Nyctiphanis sp. nov., isolated from the stomach of the euphausiid Nyctiphanes simplex (Hansen, 1911) in the Gulf of California.</title>
        <authorList>
            <person name="Gomez-Gil B."/>
            <person name="Aguilar-Mendez M."/>
            <person name="Lopez-Cortes A."/>
            <person name="Gomez-Gutierrez J."/>
            <person name="Roque A."/>
            <person name="Lang E."/>
            <person name="Gonzalez-Castillo A."/>
        </authorList>
    </citation>
    <scope>NUCLEOTIDE SEQUENCE [LARGE SCALE GENOMIC DNA]</scope>
    <source>
        <strain evidence="4 5">CAIM 600</strain>
    </source>
</reference>
<sequence>MSGILDTVNQRTQLVGQNRLELLTFRLMTKQRYGINVFKVKEVLQCPPLTTVPKLHPLVKGMAHIRGLTFSVIDMSLATGGPPIPDPENRFMIISEFNRTTQGFLVGAVERIVNMHWEKILPPPDGSGKENFLTAVTDIDDELVEILDVEKILNRISPVNEEISEDILSQKTEVTDEETENTEIILIADDSSVARRQVRRTVESLGFEVMQAEDGGDALRQLKGIADNEHIINRLALVISDIEMPEMDGYTLTTEIRKDTRLKDLHVVLHSSLSGVFNEAMVQRVGADSFIPKFDPDELSAAILQVVKARREKNDK</sequence>
<feature type="domain" description="Response regulatory" evidence="2">
    <location>
        <begin position="184"/>
        <end position="308"/>
    </location>
</feature>
<evidence type="ECO:0000313" key="4">
    <source>
        <dbReference type="EMBL" id="RXJ72893.1"/>
    </source>
</evidence>
<feature type="domain" description="CheW-like" evidence="3">
    <location>
        <begin position="19"/>
        <end position="158"/>
    </location>
</feature>
<dbReference type="SMART" id="SM00448">
    <property type="entry name" value="REC"/>
    <property type="match status" value="1"/>
</dbReference>
<keyword evidence="5" id="KW-1185">Reference proteome</keyword>